<evidence type="ECO:0000313" key="2">
    <source>
        <dbReference type="EMBL" id="RWQ97428.1"/>
    </source>
</evidence>
<evidence type="ECO:0000256" key="1">
    <source>
        <dbReference type="SAM" id="MobiDB-lite"/>
    </source>
</evidence>
<dbReference type="AlphaFoldDB" id="A0A443I044"/>
<dbReference type="VEuPathDB" id="FungiDB:C8Q69DRAFT_525126"/>
<dbReference type="GeneID" id="39602875"/>
<dbReference type="RefSeq" id="XP_028487073.1">
    <property type="nucleotide sequence ID" value="XM_028633598.1"/>
</dbReference>
<gene>
    <name evidence="2" type="ORF">C8Q69DRAFT_525126</name>
</gene>
<reference evidence="2 3" key="1">
    <citation type="journal article" date="2018" name="Front. Microbiol.">
        <title>Genomic and genetic insights into a cosmopolitan fungus, Paecilomyces variotii (Eurotiales).</title>
        <authorList>
            <person name="Urquhart A.S."/>
            <person name="Mondo S.J."/>
            <person name="Makela M.R."/>
            <person name="Hane J.K."/>
            <person name="Wiebenga A."/>
            <person name="He G."/>
            <person name="Mihaltcheva S."/>
            <person name="Pangilinan J."/>
            <person name="Lipzen A."/>
            <person name="Barry K."/>
            <person name="de Vries R.P."/>
            <person name="Grigoriev I.V."/>
            <person name="Idnurm A."/>
        </authorList>
    </citation>
    <scope>NUCLEOTIDE SEQUENCE [LARGE SCALE GENOMIC DNA]</scope>
    <source>
        <strain evidence="2 3">CBS 101075</strain>
    </source>
</reference>
<evidence type="ECO:0000313" key="3">
    <source>
        <dbReference type="Proteomes" id="UP000283841"/>
    </source>
</evidence>
<keyword evidence="3" id="KW-1185">Reference proteome</keyword>
<feature type="compositionally biased region" description="Acidic residues" evidence="1">
    <location>
        <begin position="144"/>
        <end position="158"/>
    </location>
</feature>
<dbReference type="Proteomes" id="UP000283841">
    <property type="component" value="Unassembled WGS sequence"/>
</dbReference>
<feature type="region of interest" description="Disordered" evidence="1">
    <location>
        <begin position="137"/>
        <end position="158"/>
    </location>
</feature>
<protein>
    <submittedName>
        <fullName evidence="2">Uncharacterized protein</fullName>
    </submittedName>
</protein>
<accession>A0A443I044</accession>
<sequence length="158" mass="17745">MAANTIGSALTATAILQHPSRTSGKNQLDFDKKELVFLTENRPARRFLYFRFLITYLNAKKSENTAFTSTVEGRDQFWASPGEYLEKSTLKALARNISGLELPPTLLQHTFEHAPKDELAADYVGISLSSLLRDATVESTKELEAEDPFDEDEEENDD</sequence>
<proteinExistence type="predicted"/>
<comment type="caution">
    <text evidence="2">The sequence shown here is derived from an EMBL/GenBank/DDBJ whole genome shotgun (WGS) entry which is preliminary data.</text>
</comment>
<dbReference type="EMBL" id="RCNU01000002">
    <property type="protein sequence ID" value="RWQ97428.1"/>
    <property type="molecule type" value="Genomic_DNA"/>
</dbReference>
<organism evidence="2 3">
    <name type="scientific">Byssochlamys spectabilis</name>
    <name type="common">Paecilomyces variotii</name>
    <dbReference type="NCBI Taxonomy" id="264951"/>
    <lineage>
        <taxon>Eukaryota</taxon>
        <taxon>Fungi</taxon>
        <taxon>Dikarya</taxon>
        <taxon>Ascomycota</taxon>
        <taxon>Pezizomycotina</taxon>
        <taxon>Eurotiomycetes</taxon>
        <taxon>Eurotiomycetidae</taxon>
        <taxon>Eurotiales</taxon>
        <taxon>Thermoascaceae</taxon>
        <taxon>Paecilomyces</taxon>
    </lineage>
</organism>
<name>A0A443I044_BYSSP</name>
<dbReference type="STRING" id="264951.A0A443I044"/>